<sequence length="297" mass="32406">MKTQRTAQRTIFKKGSHGECEDLKCPICPTITLESSPEEWSLVKDGSHYRITLKNGNEDLYAFDKAGYNPDSGQREVFTWIPGFGESQGRWEVKEAPGYSGIYYVRNLHFDEYLYTSCCENKALTRKGFGEPDGNSIKPMTLEMTTLNQQTTITTESSTKQQHLTNTQEPCASITTTTPTGIPPAAPSISSTNITTTVKSAAQATANSSVDAAKAAQIDGTNTNEAAIVGYDPDIDDPKMDDEASEIERQKILKRTISTSPASSGGEANQQMEEKGRGVSNAKNAKRGSGKRGRKKK</sequence>
<protein>
    <submittedName>
        <fullName evidence="2">Uncharacterized protein</fullName>
    </submittedName>
</protein>
<feature type="region of interest" description="Disordered" evidence="1">
    <location>
        <begin position="252"/>
        <end position="297"/>
    </location>
</feature>
<gene>
    <name evidence="2" type="ORF">pipiens_009739</name>
</gene>
<reference evidence="2 3" key="1">
    <citation type="submission" date="2024-05" db="EMBL/GenBank/DDBJ databases">
        <title>Culex pipiens pipiens assembly and annotation.</title>
        <authorList>
            <person name="Alout H."/>
            <person name="Durand T."/>
        </authorList>
    </citation>
    <scope>NUCLEOTIDE SEQUENCE [LARGE SCALE GENOMIC DNA]</scope>
    <source>
        <strain evidence="2">HA-2024</strain>
        <tissue evidence="2">Whole body</tissue>
    </source>
</reference>
<evidence type="ECO:0000256" key="1">
    <source>
        <dbReference type="SAM" id="MobiDB-lite"/>
    </source>
</evidence>
<organism evidence="2 3">
    <name type="scientific">Culex pipiens pipiens</name>
    <name type="common">Northern house mosquito</name>
    <dbReference type="NCBI Taxonomy" id="38569"/>
    <lineage>
        <taxon>Eukaryota</taxon>
        <taxon>Metazoa</taxon>
        <taxon>Ecdysozoa</taxon>
        <taxon>Arthropoda</taxon>
        <taxon>Hexapoda</taxon>
        <taxon>Insecta</taxon>
        <taxon>Pterygota</taxon>
        <taxon>Neoptera</taxon>
        <taxon>Endopterygota</taxon>
        <taxon>Diptera</taxon>
        <taxon>Nematocera</taxon>
        <taxon>Culicoidea</taxon>
        <taxon>Culicidae</taxon>
        <taxon>Culicinae</taxon>
        <taxon>Culicini</taxon>
        <taxon>Culex</taxon>
        <taxon>Culex</taxon>
    </lineage>
</organism>
<name>A0ABD1DCS8_CULPP</name>
<evidence type="ECO:0000313" key="3">
    <source>
        <dbReference type="Proteomes" id="UP001562425"/>
    </source>
</evidence>
<dbReference type="AlphaFoldDB" id="A0ABD1DCS8"/>
<accession>A0ABD1DCS8</accession>
<comment type="caution">
    <text evidence="2">The sequence shown here is derived from an EMBL/GenBank/DDBJ whole genome shotgun (WGS) entry which is preliminary data.</text>
</comment>
<feature type="compositionally biased region" description="Basic residues" evidence="1">
    <location>
        <begin position="284"/>
        <end position="297"/>
    </location>
</feature>
<evidence type="ECO:0000313" key="2">
    <source>
        <dbReference type="EMBL" id="KAL1397470.1"/>
    </source>
</evidence>
<dbReference type="Proteomes" id="UP001562425">
    <property type="component" value="Unassembled WGS sequence"/>
</dbReference>
<keyword evidence="3" id="KW-1185">Reference proteome</keyword>
<proteinExistence type="predicted"/>
<dbReference type="EMBL" id="JBEHCU010006284">
    <property type="protein sequence ID" value="KAL1397470.1"/>
    <property type="molecule type" value="Genomic_DNA"/>
</dbReference>
<feature type="compositionally biased region" description="Polar residues" evidence="1">
    <location>
        <begin position="256"/>
        <end position="271"/>
    </location>
</feature>